<comment type="subcellular location">
    <subcellularLocation>
        <location evidence="1">Membrane</location>
        <topology evidence="1">Multi-pass membrane protein</topology>
    </subcellularLocation>
</comment>
<dbReference type="SUPFAM" id="SSF81321">
    <property type="entry name" value="Family A G protein-coupled receptor-like"/>
    <property type="match status" value="1"/>
</dbReference>
<evidence type="ECO:0000259" key="9">
    <source>
        <dbReference type="PROSITE" id="PS50262"/>
    </source>
</evidence>
<evidence type="ECO:0000256" key="1">
    <source>
        <dbReference type="ARBA" id="ARBA00004141"/>
    </source>
</evidence>
<keyword evidence="6" id="KW-0675">Receptor</keyword>
<sequence>MDPKVVFDRQQENLLNERLEELESDRTLSNTLIACVFLFIGIVGIWLHGLNVSRLMKLSLFLPPGLVTLHFHLALTNLGVISAFPFGAISTFYNQWMFGSVGCQIYAVEGMVCGMTTIALTCSICVLHWLDVTQGITFNIWFYRLTVALTWMFGIFWSIPPLFGYGKYDLEPHKTTCSLQIPPIDWNDTVYLIALTFLGYVVPVSLAALAYSSVIKQYCDEVYKEDKVGENTSKKLEIFGTQVKLNGWILVQNILTWLALGIMACWSFSLGLSDVNPRVFYIPQLLAKLGCATTPVAYLITMHHLKKTNSVIVPEKQD</sequence>
<evidence type="ECO:0000256" key="4">
    <source>
        <dbReference type="ARBA" id="ARBA00023040"/>
    </source>
</evidence>
<evidence type="ECO:0000313" key="11">
    <source>
        <dbReference type="Proteomes" id="UP000728185"/>
    </source>
</evidence>
<dbReference type="OrthoDB" id="2101615at2759"/>
<keyword evidence="3 8" id="KW-1133">Transmembrane helix</keyword>
<feature type="transmembrane region" description="Helical" evidence="8">
    <location>
        <begin position="190"/>
        <end position="211"/>
    </location>
</feature>
<dbReference type="GO" id="GO:0004930">
    <property type="term" value="F:G protein-coupled receptor activity"/>
    <property type="evidence" value="ECO:0007669"/>
    <property type="project" value="UniProtKB-KW"/>
</dbReference>
<feature type="transmembrane region" description="Helical" evidence="8">
    <location>
        <begin position="281"/>
        <end position="300"/>
    </location>
</feature>
<dbReference type="Pfam" id="PF00001">
    <property type="entry name" value="7tm_1"/>
    <property type="match status" value="1"/>
</dbReference>
<dbReference type="InterPro" id="IPR017452">
    <property type="entry name" value="GPCR_Rhodpsn_7TM"/>
</dbReference>
<dbReference type="PROSITE" id="PS50262">
    <property type="entry name" value="G_PROTEIN_RECEP_F1_2"/>
    <property type="match status" value="1"/>
</dbReference>
<comment type="caution">
    <text evidence="10">The sequence shown here is derived from an EMBL/GenBank/DDBJ whole genome shotgun (WGS) entry which is preliminary data.</text>
</comment>
<accession>A0A8E0RSA9</accession>
<evidence type="ECO:0000256" key="7">
    <source>
        <dbReference type="ARBA" id="ARBA00023224"/>
    </source>
</evidence>
<dbReference type="InterPro" id="IPR000276">
    <property type="entry name" value="GPCR_Rhodpsn"/>
</dbReference>
<evidence type="ECO:0000256" key="5">
    <source>
        <dbReference type="ARBA" id="ARBA00023136"/>
    </source>
</evidence>
<feature type="transmembrane region" description="Helical" evidence="8">
    <location>
        <begin position="141"/>
        <end position="159"/>
    </location>
</feature>
<feature type="transmembrane region" description="Helical" evidence="8">
    <location>
        <begin position="245"/>
        <end position="269"/>
    </location>
</feature>
<evidence type="ECO:0000256" key="6">
    <source>
        <dbReference type="ARBA" id="ARBA00023170"/>
    </source>
</evidence>
<dbReference type="PRINTS" id="PR00237">
    <property type="entry name" value="GPCRRHODOPSN"/>
</dbReference>
<proteinExistence type="predicted"/>
<keyword evidence="5 8" id="KW-0472">Membrane</keyword>
<protein>
    <recommendedName>
        <fullName evidence="9">G-protein coupled receptors family 1 profile domain-containing protein</fullName>
    </recommendedName>
</protein>
<keyword evidence="7" id="KW-0807">Transducer</keyword>
<dbReference type="EMBL" id="LUCM01006416">
    <property type="protein sequence ID" value="KAA0191307.1"/>
    <property type="molecule type" value="Genomic_DNA"/>
</dbReference>
<gene>
    <name evidence="10" type="ORF">FBUS_06198</name>
</gene>
<dbReference type="AlphaFoldDB" id="A0A8E0RSA9"/>
<name>A0A8E0RSA9_9TREM</name>
<dbReference type="InterPro" id="IPR050125">
    <property type="entry name" value="GPCR_opsins"/>
</dbReference>
<keyword evidence="4" id="KW-0297">G-protein coupled receptor</keyword>
<dbReference type="GO" id="GO:0016020">
    <property type="term" value="C:membrane"/>
    <property type="evidence" value="ECO:0007669"/>
    <property type="project" value="UniProtKB-SubCell"/>
</dbReference>
<evidence type="ECO:0000256" key="2">
    <source>
        <dbReference type="ARBA" id="ARBA00022692"/>
    </source>
</evidence>
<reference evidence="10" key="1">
    <citation type="submission" date="2019-05" db="EMBL/GenBank/DDBJ databases">
        <title>Annotation for the trematode Fasciolopsis buski.</title>
        <authorList>
            <person name="Choi Y.-J."/>
        </authorList>
    </citation>
    <scope>NUCLEOTIDE SEQUENCE</scope>
    <source>
        <strain evidence="10">HT</strain>
        <tissue evidence="10">Whole worm</tissue>
    </source>
</reference>
<feature type="domain" description="G-protein coupled receptors family 1 profile" evidence="9">
    <location>
        <begin position="29"/>
        <end position="298"/>
    </location>
</feature>
<evidence type="ECO:0000313" key="10">
    <source>
        <dbReference type="EMBL" id="KAA0191307.1"/>
    </source>
</evidence>
<feature type="transmembrane region" description="Helical" evidence="8">
    <location>
        <begin position="71"/>
        <end position="93"/>
    </location>
</feature>
<feature type="transmembrane region" description="Helical" evidence="8">
    <location>
        <begin position="31"/>
        <end position="50"/>
    </location>
</feature>
<dbReference type="Gene3D" id="1.20.1070.10">
    <property type="entry name" value="Rhodopsin 7-helix transmembrane proteins"/>
    <property type="match status" value="1"/>
</dbReference>
<dbReference type="Proteomes" id="UP000728185">
    <property type="component" value="Unassembled WGS sequence"/>
</dbReference>
<dbReference type="PANTHER" id="PTHR24240">
    <property type="entry name" value="OPSIN"/>
    <property type="match status" value="1"/>
</dbReference>
<organism evidence="10 11">
    <name type="scientific">Fasciolopsis buskii</name>
    <dbReference type="NCBI Taxonomy" id="27845"/>
    <lineage>
        <taxon>Eukaryota</taxon>
        <taxon>Metazoa</taxon>
        <taxon>Spiralia</taxon>
        <taxon>Lophotrochozoa</taxon>
        <taxon>Platyhelminthes</taxon>
        <taxon>Trematoda</taxon>
        <taxon>Digenea</taxon>
        <taxon>Plagiorchiida</taxon>
        <taxon>Echinostomata</taxon>
        <taxon>Echinostomatoidea</taxon>
        <taxon>Fasciolidae</taxon>
        <taxon>Fasciolopsis</taxon>
    </lineage>
</organism>
<evidence type="ECO:0000256" key="3">
    <source>
        <dbReference type="ARBA" id="ARBA00022989"/>
    </source>
</evidence>
<keyword evidence="11" id="KW-1185">Reference proteome</keyword>
<evidence type="ECO:0000256" key="8">
    <source>
        <dbReference type="SAM" id="Phobius"/>
    </source>
</evidence>
<feature type="transmembrane region" description="Helical" evidence="8">
    <location>
        <begin position="105"/>
        <end position="129"/>
    </location>
</feature>
<keyword evidence="2 8" id="KW-0812">Transmembrane</keyword>